<dbReference type="RefSeq" id="WP_136335887.1">
    <property type="nucleotide sequence ID" value="NZ_QXMP01000008.1"/>
</dbReference>
<dbReference type="AlphaFoldDB" id="A0A4S3LZX2"/>
<protein>
    <submittedName>
        <fullName evidence="2">Uncharacterized protein</fullName>
    </submittedName>
</protein>
<comment type="caution">
    <text evidence="2">The sequence shown here is derived from an EMBL/GenBank/DDBJ whole genome shotgun (WGS) entry which is preliminary data.</text>
</comment>
<reference evidence="2 3" key="1">
    <citation type="submission" date="2019-04" db="EMBL/GenBank/DDBJ databases">
        <title>Draft genome sequence of Robertkochia marina CC-AMO-30D.</title>
        <authorList>
            <person name="Hameed A."/>
            <person name="Lin S.-Y."/>
            <person name="Shahina M."/>
            <person name="Lai W.-A."/>
            <person name="Young C.-C."/>
        </authorList>
    </citation>
    <scope>NUCLEOTIDE SEQUENCE [LARGE SCALE GENOMIC DNA]</scope>
    <source>
        <strain evidence="2 3">CC-AMO-30D</strain>
    </source>
</reference>
<dbReference type="Proteomes" id="UP000305939">
    <property type="component" value="Unassembled WGS sequence"/>
</dbReference>
<evidence type="ECO:0000256" key="1">
    <source>
        <dbReference type="SAM" id="SignalP"/>
    </source>
</evidence>
<feature type="signal peptide" evidence="1">
    <location>
        <begin position="1"/>
        <end position="21"/>
    </location>
</feature>
<dbReference type="PROSITE" id="PS51257">
    <property type="entry name" value="PROKAR_LIPOPROTEIN"/>
    <property type="match status" value="1"/>
</dbReference>
<accession>A0A4S3LZX2</accession>
<proteinExistence type="predicted"/>
<keyword evidence="1" id="KW-0732">Signal</keyword>
<name>A0A4S3LZX2_9FLAO</name>
<evidence type="ECO:0000313" key="3">
    <source>
        <dbReference type="Proteomes" id="UP000305939"/>
    </source>
</evidence>
<dbReference type="EMBL" id="SSMC01000002">
    <property type="protein sequence ID" value="THD67682.1"/>
    <property type="molecule type" value="Genomic_DNA"/>
</dbReference>
<keyword evidence="3" id="KW-1185">Reference proteome</keyword>
<evidence type="ECO:0000313" key="2">
    <source>
        <dbReference type="EMBL" id="THD67682.1"/>
    </source>
</evidence>
<organism evidence="2 3">
    <name type="scientific">Robertkochia marina</name>
    <dbReference type="NCBI Taxonomy" id="1227945"/>
    <lineage>
        <taxon>Bacteria</taxon>
        <taxon>Pseudomonadati</taxon>
        <taxon>Bacteroidota</taxon>
        <taxon>Flavobacteriia</taxon>
        <taxon>Flavobacteriales</taxon>
        <taxon>Flavobacteriaceae</taxon>
        <taxon>Robertkochia</taxon>
    </lineage>
</organism>
<feature type="chain" id="PRO_5020274128" evidence="1">
    <location>
        <begin position="22"/>
        <end position="180"/>
    </location>
</feature>
<gene>
    <name evidence="2" type="ORF">E7Z59_08480</name>
</gene>
<sequence length="180" mass="20253">MKTLSKLLSLLLLVLSISVFSCKQESNSASEDPKAKAGLQAPEPKTHYVTLIVDTKMIPQENPNDAVEEFCKFEGYKGSLKKYWTEMYLGDSIEWRGVAKDTTYIINITGIVFDQGQDPFLNGFSDLQGFGKKGNKKRGKPSKGTNKEWLKYSILFTVQKGDSISETIKIDPELRIETEM</sequence>